<dbReference type="InterPro" id="IPR029438">
    <property type="entry name" value="HPS3_C"/>
</dbReference>
<dbReference type="PANTHER" id="PTHR28633:SF1">
    <property type="entry name" value="BLOC-2 COMPLEX MEMBER HPS3"/>
    <property type="match status" value="1"/>
</dbReference>
<sequence>MRITLLLKKWTTSDDNIRLVTRHEENMDDIVEIYRSSCALLGDHFIMCTNLKFYSLAIPYYKMARIQAVEVIRRVKKLQDQSNNKFTKGLVHYLKHIMLDLKSGHDADKLFSPNLKQNFLDELLKLLETHRFEDLPSIILKNKILQEYSTDKLINLLTEKITGDFPKQAERSLALCILHIQKNNFNEARHHLKNIEVENLYELLLGHWELIFDQNSNRHGPKGMTNFSDFGDLVISLCTDRFAKLLVNLVLKKKVLNLSRLLKIFLEYLPSSVGSEQNTSTLLLQRTLEGYFEEYFSKLENISSSKLYYEKGSTDALKLLVRSYLSQLQILQIKDENLKMEKIDCISPNNETTELEYSEKDQDTNILKSCQTANELLEDRSNSKSEDTYLLSQYRYEYLKKMPPFQVEIVSKMYSMCVENYSKIEGTTENKEADVILAKLQAILCSPVTSKTINAEVNTFLTLNPNLRGKDGILSIVLSNGDATQLLVECCPQCLPQFGKDRFTKSEEWQFLIASLQQKILKLSQDDNLNRICFFYKKTLKATLSQVATSMSLEELMKVFPQRFCTNASNYSENPIDEINEERKSEVKLKNENVLIDNLDYSNRELDIMNEIQNYEPYIVICKETMHANQIQKLIVTTGQQLLHTLNL</sequence>
<name>A0AAW1U0E1_9CUCU</name>
<dbReference type="InterPro" id="IPR017216">
    <property type="entry name" value="HPS3"/>
</dbReference>
<accession>A0AAW1U0E1</accession>
<dbReference type="AlphaFoldDB" id="A0AAW1U0E1"/>
<dbReference type="Pfam" id="PF14763">
    <property type="entry name" value="HPS3_C"/>
    <property type="match status" value="1"/>
</dbReference>
<dbReference type="EMBL" id="JARQZJ010000031">
    <property type="protein sequence ID" value="KAK9874408.1"/>
    <property type="molecule type" value="Genomic_DNA"/>
</dbReference>
<feature type="domain" description="BLOC-2 complex member HPS3 C-terminal" evidence="1">
    <location>
        <begin position="22"/>
        <end position="140"/>
    </location>
</feature>
<reference evidence="2 3" key="1">
    <citation type="submission" date="2023-03" db="EMBL/GenBank/DDBJ databases">
        <title>Genome insight into feeding habits of ladybird beetles.</title>
        <authorList>
            <person name="Li H.-S."/>
            <person name="Huang Y.-H."/>
            <person name="Pang H."/>
        </authorList>
    </citation>
    <scope>NUCLEOTIDE SEQUENCE [LARGE SCALE GENOMIC DNA]</scope>
    <source>
        <strain evidence="2">SYSU_2023b</strain>
        <tissue evidence="2">Whole body</tissue>
    </source>
</reference>
<organism evidence="2 3">
    <name type="scientific">Henosepilachna vigintioctopunctata</name>
    <dbReference type="NCBI Taxonomy" id="420089"/>
    <lineage>
        <taxon>Eukaryota</taxon>
        <taxon>Metazoa</taxon>
        <taxon>Ecdysozoa</taxon>
        <taxon>Arthropoda</taxon>
        <taxon>Hexapoda</taxon>
        <taxon>Insecta</taxon>
        <taxon>Pterygota</taxon>
        <taxon>Neoptera</taxon>
        <taxon>Endopterygota</taxon>
        <taxon>Coleoptera</taxon>
        <taxon>Polyphaga</taxon>
        <taxon>Cucujiformia</taxon>
        <taxon>Coccinelloidea</taxon>
        <taxon>Coccinellidae</taxon>
        <taxon>Epilachninae</taxon>
        <taxon>Epilachnini</taxon>
        <taxon>Henosepilachna</taxon>
    </lineage>
</organism>
<dbReference type="PANTHER" id="PTHR28633">
    <property type="entry name" value="HERMANSKY-PUDLAK SYNDROME 3 PROTEIN"/>
    <property type="match status" value="1"/>
</dbReference>
<evidence type="ECO:0000313" key="2">
    <source>
        <dbReference type="EMBL" id="KAK9874408.1"/>
    </source>
</evidence>
<keyword evidence="3" id="KW-1185">Reference proteome</keyword>
<protein>
    <recommendedName>
        <fullName evidence="1">BLOC-2 complex member HPS3 C-terminal domain-containing protein</fullName>
    </recommendedName>
</protein>
<gene>
    <name evidence="2" type="ORF">WA026_002755</name>
</gene>
<evidence type="ECO:0000313" key="3">
    <source>
        <dbReference type="Proteomes" id="UP001431783"/>
    </source>
</evidence>
<dbReference type="GO" id="GO:0005737">
    <property type="term" value="C:cytoplasm"/>
    <property type="evidence" value="ECO:0007669"/>
    <property type="project" value="TreeGrafter"/>
</dbReference>
<evidence type="ECO:0000259" key="1">
    <source>
        <dbReference type="Pfam" id="PF14763"/>
    </source>
</evidence>
<proteinExistence type="predicted"/>
<comment type="caution">
    <text evidence="2">The sequence shown here is derived from an EMBL/GenBank/DDBJ whole genome shotgun (WGS) entry which is preliminary data.</text>
</comment>
<dbReference type="Proteomes" id="UP001431783">
    <property type="component" value="Unassembled WGS sequence"/>
</dbReference>